<name>A0A1U9QVK1_STRNV</name>
<dbReference type="KEGG" id="snw:BBN63_20570"/>
<dbReference type="Pfam" id="PF04149">
    <property type="entry name" value="DUF397"/>
    <property type="match status" value="1"/>
</dbReference>
<dbReference type="AlphaFoldDB" id="A0A1U9QVK1"/>
<dbReference type="EMBL" id="CP018047">
    <property type="protein sequence ID" value="AQU68250.1"/>
    <property type="molecule type" value="Genomic_DNA"/>
</dbReference>
<protein>
    <submittedName>
        <fullName evidence="2">DUF397 domain-containing protein</fullName>
    </submittedName>
</protein>
<dbReference type="InterPro" id="IPR007278">
    <property type="entry name" value="DUF397"/>
</dbReference>
<evidence type="ECO:0000313" key="3">
    <source>
        <dbReference type="Proteomes" id="UP000189677"/>
    </source>
</evidence>
<evidence type="ECO:0000313" key="2">
    <source>
        <dbReference type="EMBL" id="AQU68250.1"/>
    </source>
</evidence>
<accession>A0A1U9QVK1</accession>
<dbReference type="RefSeq" id="WP_078076845.1">
    <property type="nucleotide sequence ID" value="NZ_CP018047.1"/>
</dbReference>
<proteinExistence type="predicted"/>
<dbReference type="Proteomes" id="UP000189677">
    <property type="component" value="Chromosome"/>
</dbReference>
<sequence>MKPHRGAAPAVGLSWVRSSYSGANGNCVEVASLPDGSRLLRDSKQPDSPAIAFRAGLFDSFMRSVTTGGFAAR</sequence>
<feature type="domain" description="DUF397" evidence="1">
    <location>
        <begin position="14"/>
        <end position="65"/>
    </location>
</feature>
<organism evidence="2 3">
    <name type="scientific">Streptomyces niveus</name>
    <name type="common">Streptomyces spheroides</name>
    <dbReference type="NCBI Taxonomy" id="193462"/>
    <lineage>
        <taxon>Bacteria</taxon>
        <taxon>Bacillati</taxon>
        <taxon>Actinomycetota</taxon>
        <taxon>Actinomycetes</taxon>
        <taxon>Kitasatosporales</taxon>
        <taxon>Streptomycetaceae</taxon>
        <taxon>Streptomyces</taxon>
    </lineage>
</organism>
<keyword evidence="3" id="KW-1185">Reference proteome</keyword>
<dbReference type="OrthoDB" id="4316979at2"/>
<gene>
    <name evidence="2" type="ORF">BBN63_20570</name>
</gene>
<reference evidence="2 3" key="1">
    <citation type="submission" date="2016-11" db="EMBL/GenBank/DDBJ databases">
        <title>Complete genome sequence of Streptomyces niveus SCSIO 3406.</title>
        <authorList>
            <person name="Zhu Q."/>
            <person name="Cheng W."/>
            <person name="Song Y."/>
            <person name="Li Q."/>
            <person name="Ju J."/>
        </authorList>
    </citation>
    <scope>NUCLEOTIDE SEQUENCE [LARGE SCALE GENOMIC DNA]</scope>
    <source>
        <strain evidence="2 3">SCSIO 3406</strain>
    </source>
</reference>
<evidence type="ECO:0000259" key="1">
    <source>
        <dbReference type="Pfam" id="PF04149"/>
    </source>
</evidence>